<evidence type="ECO:0000256" key="1">
    <source>
        <dbReference type="SAM" id="Phobius"/>
    </source>
</evidence>
<evidence type="ECO:0008006" key="4">
    <source>
        <dbReference type="Google" id="ProtNLM"/>
    </source>
</evidence>
<keyword evidence="1" id="KW-1133">Transmembrane helix</keyword>
<protein>
    <recommendedName>
        <fullName evidence="4">YcxB-like protein domain-containing protein</fullName>
    </recommendedName>
</protein>
<proteinExistence type="predicted"/>
<dbReference type="AlphaFoldDB" id="A0A512BK08"/>
<keyword evidence="1" id="KW-0812">Transmembrane</keyword>
<organism evidence="2 3">
    <name type="scientific">Microvirga aerophila</name>
    <dbReference type="NCBI Taxonomy" id="670291"/>
    <lineage>
        <taxon>Bacteria</taxon>
        <taxon>Pseudomonadati</taxon>
        <taxon>Pseudomonadota</taxon>
        <taxon>Alphaproteobacteria</taxon>
        <taxon>Hyphomicrobiales</taxon>
        <taxon>Methylobacteriaceae</taxon>
        <taxon>Microvirga</taxon>
    </lineage>
</organism>
<name>A0A512BK08_9HYPH</name>
<dbReference type="EMBL" id="BJYU01000001">
    <property type="protein sequence ID" value="GEO12311.1"/>
    <property type="molecule type" value="Genomic_DNA"/>
</dbReference>
<accession>A0A512BK08</accession>
<feature type="transmembrane region" description="Helical" evidence="1">
    <location>
        <begin position="56"/>
        <end position="78"/>
    </location>
</feature>
<keyword evidence="3" id="KW-1185">Reference proteome</keyword>
<reference evidence="2 3" key="1">
    <citation type="submission" date="2019-07" db="EMBL/GenBank/DDBJ databases">
        <title>Whole genome shotgun sequence of Microvirga aerophila NBRC 106136.</title>
        <authorList>
            <person name="Hosoyama A."/>
            <person name="Uohara A."/>
            <person name="Ohji S."/>
            <person name="Ichikawa N."/>
        </authorList>
    </citation>
    <scope>NUCLEOTIDE SEQUENCE [LARGE SCALE GENOMIC DNA]</scope>
    <source>
        <strain evidence="2 3">NBRC 106136</strain>
    </source>
</reference>
<gene>
    <name evidence="2" type="ORF">MAE02_00070</name>
</gene>
<sequence>MGQGDQTARKSLANEVGTIHWVLPLPGIGYETYRLNRSILSKMLVRQTLSWRLKTVLLMVCLFVLPVSMGLIYLQTYVFMYAGSARIGAAFHLGTHGFVMAGLGCFATLYGLLYAYYRAHNQRIQHVLFGMLSSEEPARELIVGDWGLLAATPTSELLTLWEKASAFRRIGSHWVLMAKPASVFCIPDSALNAYPSRDALIAFIMDKVEQSKSAAG</sequence>
<feature type="transmembrane region" description="Helical" evidence="1">
    <location>
        <begin position="98"/>
        <end position="117"/>
    </location>
</feature>
<evidence type="ECO:0000313" key="3">
    <source>
        <dbReference type="Proteomes" id="UP000321085"/>
    </source>
</evidence>
<dbReference type="RefSeq" id="WP_114184226.1">
    <property type="nucleotide sequence ID" value="NZ_QOIO01000002.1"/>
</dbReference>
<comment type="caution">
    <text evidence="2">The sequence shown here is derived from an EMBL/GenBank/DDBJ whole genome shotgun (WGS) entry which is preliminary data.</text>
</comment>
<dbReference type="Proteomes" id="UP000321085">
    <property type="component" value="Unassembled WGS sequence"/>
</dbReference>
<evidence type="ECO:0000313" key="2">
    <source>
        <dbReference type="EMBL" id="GEO12311.1"/>
    </source>
</evidence>
<keyword evidence="1" id="KW-0472">Membrane</keyword>